<proteinExistence type="predicted"/>
<dbReference type="PANTHER" id="PTHR24348:SF22">
    <property type="entry name" value="NON-SPECIFIC SERINE_THREONINE PROTEIN KINASE"/>
    <property type="match status" value="1"/>
</dbReference>
<dbReference type="InterPro" id="IPR000719">
    <property type="entry name" value="Prot_kinase_dom"/>
</dbReference>
<feature type="compositionally biased region" description="Basic and acidic residues" evidence="21">
    <location>
        <begin position="372"/>
        <end position="387"/>
    </location>
</feature>
<evidence type="ECO:0000256" key="2">
    <source>
        <dbReference type="ARBA" id="ARBA00004623"/>
    </source>
</evidence>
<feature type="region of interest" description="Disordered" evidence="21">
    <location>
        <begin position="807"/>
        <end position="827"/>
    </location>
</feature>
<evidence type="ECO:0000256" key="16">
    <source>
        <dbReference type="ARBA" id="ARBA00023136"/>
    </source>
</evidence>
<evidence type="ECO:0000256" key="20">
    <source>
        <dbReference type="PROSITE-ProRule" id="PRU10141"/>
    </source>
</evidence>
<keyword evidence="7" id="KW-0813">Transport</keyword>
<dbReference type="InterPro" id="IPR022708">
    <property type="entry name" value="Atg1-like_tMIT"/>
</dbReference>
<dbReference type="GO" id="GO:0000045">
    <property type="term" value="P:autophagosome assembly"/>
    <property type="evidence" value="ECO:0007669"/>
    <property type="project" value="TreeGrafter"/>
</dbReference>
<dbReference type="InterPro" id="IPR048941">
    <property type="entry name" value="ATG1-like_MIT2"/>
</dbReference>
<dbReference type="GO" id="GO:0005776">
    <property type="term" value="C:autophagosome"/>
    <property type="evidence" value="ECO:0007669"/>
    <property type="project" value="TreeGrafter"/>
</dbReference>
<dbReference type="Gene3D" id="3.30.200.20">
    <property type="entry name" value="Phosphorylase Kinase, domain 1"/>
    <property type="match status" value="1"/>
</dbReference>
<dbReference type="FunFam" id="1.10.510.10:FF:000817">
    <property type="entry name" value="Serine/threonine-protein kinase ATG1"/>
    <property type="match status" value="1"/>
</dbReference>
<dbReference type="PROSITE" id="PS00107">
    <property type="entry name" value="PROTEIN_KINASE_ATP"/>
    <property type="match status" value="1"/>
</dbReference>
<evidence type="ECO:0000256" key="9">
    <source>
        <dbReference type="ARBA" id="ARBA00022527"/>
    </source>
</evidence>
<dbReference type="Pfam" id="PF21127">
    <property type="entry name" value="ATG1-like_MIT2"/>
    <property type="match status" value="1"/>
</dbReference>
<evidence type="ECO:0000313" key="23">
    <source>
        <dbReference type="EMBL" id="KAF9883399.1"/>
    </source>
</evidence>
<dbReference type="GO" id="GO:0005524">
    <property type="term" value="F:ATP binding"/>
    <property type="evidence" value="ECO:0007669"/>
    <property type="project" value="UniProtKB-UniRule"/>
</dbReference>
<comment type="subunit">
    <text evidence="3">Homodimer. Forms a ternary complex with ATG13 and ATG17.</text>
</comment>
<keyword evidence="14" id="KW-0653">Protein transport</keyword>
<evidence type="ECO:0000256" key="1">
    <source>
        <dbReference type="ARBA" id="ARBA00004496"/>
    </source>
</evidence>
<dbReference type="InterPro" id="IPR008271">
    <property type="entry name" value="Ser/Thr_kinase_AS"/>
</dbReference>
<dbReference type="PANTHER" id="PTHR24348">
    <property type="entry name" value="SERINE/THREONINE-PROTEIN KINASE UNC-51-RELATED"/>
    <property type="match status" value="1"/>
</dbReference>
<sequence length="975" mass="106930">MASAHHSRRSREPSRAEMSIGHYTRLDEIGRGSFATVYQGVHTKTRTYVAIKSVNLPKLNKKLRENLFTEINILKGLFHPHIVALFDCHETTSHIHLVMEYCALGDLSLFIKRRDTLGDHRYTRDMIAKYPNPRGGALNEVVVRHFLKQLSSALKFLRDRNLIHRDIKPQNLLLCPSPTSYRAGVAQVVPFKGSEGTYEPTAGVDWFPMLKIADFGFARSLPATSLAETLCGSPLYMAPEILRYEKYGAKADLWSVGTVLYEMVVGKPPFRATNHVDLLRKIEKAEDHIKFPDENPASNDMKALIRRLLKRNPVERMAFVDFFESHVITKPIPGLISDDQPSNHGRSTPGADNPGLNNPLESRPGPGGPSGSKREKEALDPSKRDEIITYPQRPSPRTPISGTPPTSTPMRRMGSADKPPSTPKEPTSGTTYPQRPSTVSHATAPNRQELFERNATVTAMERQRNRHTYSGPPHPEKVFDKTKEEQERAAQEVAFERDYVVVEKRAVEVNAFADELAHSPRIQGGFPRNVQAGAVTRRSPAQGLPTATGTSPLATNTKAMQVIPGRSRADSAHARQSSYERRYGQSPTSATSAISKALNMASGRLFGMGFSPPMPITKGGRSPPLGYNPFPAYPSAPANLLSTGDEKTNVTLDEDTRTIQEIEECATRSDVVYGFAQVKYKQLIPLAPSVQTDPSGRAIIPGGGRDPSDSTDGGLTVDAIVTLSEEALVLYVKALSLLAKSMDIASSWWSRNNREPFGESAINRTDISLTAVGNRVNNVVQWVRTRFNEVLEKAEFVRLKLIEAQKRLPPDHPNHPNSHSMGSSLGSGASADVIVSSGVTAEKLMYDRALEMSRAAAINELTSEDLAGCEIAYVTAIRMLEAILEDDEVAPSRSNHGVDKAESRKDGDKIVLDGVQAEDRQVVVKLVSSIRGRLTSLRKKLALLAKRATPSSGPGKMPSANVTMVSHAVGATPPK</sequence>
<evidence type="ECO:0000256" key="8">
    <source>
        <dbReference type="ARBA" id="ARBA00022490"/>
    </source>
</evidence>
<evidence type="ECO:0000256" key="10">
    <source>
        <dbReference type="ARBA" id="ARBA00022679"/>
    </source>
</evidence>
<dbReference type="AlphaFoldDB" id="A0AAD4CBH2"/>
<name>A0AAD4CBH2_ASPNN</name>
<dbReference type="Pfam" id="PF12063">
    <property type="entry name" value="ATG1-like_MIT1"/>
    <property type="match status" value="1"/>
</dbReference>
<dbReference type="GO" id="GO:0034045">
    <property type="term" value="C:phagophore assembly site membrane"/>
    <property type="evidence" value="ECO:0007669"/>
    <property type="project" value="UniProtKB-SubCell"/>
</dbReference>
<dbReference type="GO" id="GO:0005829">
    <property type="term" value="C:cytosol"/>
    <property type="evidence" value="ECO:0007669"/>
    <property type="project" value="TreeGrafter"/>
</dbReference>
<evidence type="ECO:0000256" key="17">
    <source>
        <dbReference type="ARBA" id="ARBA00030237"/>
    </source>
</evidence>
<evidence type="ECO:0000313" key="24">
    <source>
        <dbReference type="Proteomes" id="UP001194746"/>
    </source>
</evidence>
<feature type="region of interest" description="Disordered" evidence="21">
    <location>
        <begin position="564"/>
        <end position="591"/>
    </location>
</feature>
<evidence type="ECO:0000256" key="4">
    <source>
        <dbReference type="ARBA" id="ARBA00012513"/>
    </source>
</evidence>
<evidence type="ECO:0000256" key="3">
    <source>
        <dbReference type="ARBA" id="ARBA00011138"/>
    </source>
</evidence>
<dbReference type="GO" id="GO:0010506">
    <property type="term" value="P:regulation of autophagy"/>
    <property type="evidence" value="ECO:0007669"/>
    <property type="project" value="InterPro"/>
</dbReference>
<protein>
    <recommendedName>
        <fullName evidence="5">Serine/threonine-protein kinase ATG1</fullName>
        <ecNumber evidence="4">2.7.11.1</ecNumber>
    </recommendedName>
    <alternativeName>
        <fullName evidence="17">Autophagy-related protein 1</fullName>
    </alternativeName>
    <alternativeName>
        <fullName evidence="6">Serine/threonine-protein kinase atg1</fullName>
    </alternativeName>
</protein>
<keyword evidence="11 20" id="KW-0547">Nucleotide-binding</keyword>
<dbReference type="FunFam" id="3.30.200.20:FF:000399">
    <property type="entry name" value="Serine/threonine-protein kinase atg1"/>
    <property type="match status" value="1"/>
</dbReference>
<dbReference type="Gene3D" id="1.10.510.10">
    <property type="entry name" value="Transferase(Phosphotransferase) domain 1"/>
    <property type="match status" value="1"/>
</dbReference>
<feature type="domain" description="Protein kinase" evidence="22">
    <location>
        <begin position="23"/>
        <end position="329"/>
    </location>
</feature>
<dbReference type="GO" id="GO:0061709">
    <property type="term" value="P:reticulophagy"/>
    <property type="evidence" value="ECO:0007669"/>
    <property type="project" value="TreeGrafter"/>
</dbReference>
<organism evidence="23 24">
    <name type="scientific">Aspergillus nanangensis</name>
    <dbReference type="NCBI Taxonomy" id="2582783"/>
    <lineage>
        <taxon>Eukaryota</taxon>
        <taxon>Fungi</taxon>
        <taxon>Dikarya</taxon>
        <taxon>Ascomycota</taxon>
        <taxon>Pezizomycotina</taxon>
        <taxon>Eurotiomycetes</taxon>
        <taxon>Eurotiomycetidae</taxon>
        <taxon>Eurotiales</taxon>
        <taxon>Aspergillaceae</taxon>
        <taxon>Aspergillus</taxon>
        <taxon>Aspergillus subgen. Circumdati</taxon>
    </lineage>
</organism>
<keyword evidence="10" id="KW-0808">Transferase</keyword>
<keyword evidence="13 20" id="KW-0067">ATP-binding</keyword>
<comment type="subcellular location">
    <subcellularLocation>
        <location evidence="1">Cytoplasm</location>
    </subcellularLocation>
    <subcellularLocation>
        <location evidence="2">Preautophagosomal structure membrane</location>
        <topology evidence="2">Peripheral membrane protein</topology>
    </subcellularLocation>
</comment>
<gene>
    <name evidence="23" type="primary">ATG1</name>
    <name evidence="23" type="ORF">FE257_003522</name>
</gene>
<dbReference type="CDD" id="cd14009">
    <property type="entry name" value="STKc_ATG1_ULK_like"/>
    <property type="match status" value="1"/>
</dbReference>
<accession>A0AAD4CBH2</accession>
<evidence type="ECO:0000256" key="18">
    <source>
        <dbReference type="ARBA" id="ARBA00047899"/>
    </source>
</evidence>
<dbReference type="GO" id="GO:0042594">
    <property type="term" value="P:response to starvation"/>
    <property type="evidence" value="ECO:0007669"/>
    <property type="project" value="TreeGrafter"/>
</dbReference>
<evidence type="ECO:0000256" key="11">
    <source>
        <dbReference type="ARBA" id="ARBA00022741"/>
    </source>
</evidence>
<dbReference type="PROSITE" id="PS00108">
    <property type="entry name" value="PROTEIN_KINASE_ST"/>
    <property type="match status" value="1"/>
</dbReference>
<evidence type="ECO:0000256" key="21">
    <source>
        <dbReference type="SAM" id="MobiDB-lite"/>
    </source>
</evidence>
<dbReference type="EC" id="2.7.11.1" evidence="4"/>
<evidence type="ECO:0000256" key="12">
    <source>
        <dbReference type="ARBA" id="ARBA00022777"/>
    </source>
</evidence>
<comment type="catalytic activity">
    <reaction evidence="18">
        <text>L-threonyl-[protein] + ATP = O-phospho-L-threonyl-[protein] + ADP + H(+)</text>
        <dbReference type="Rhea" id="RHEA:46608"/>
        <dbReference type="Rhea" id="RHEA-COMP:11060"/>
        <dbReference type="Rhea" id="RHEA-COMP:11605"/>
        <dbReference type="ChEBI" id="CHEBI:15378"/>
        <dbReference type="ChEBI" id="CHEBI:30013"/>
        <dbReference type="ChEBI" id="CHEBI:30616"/>
        <dbReference type="ChEBI" id="CHEBI:61977"/>
        <dbReference type="ChEBI" id="CHEBI:456216"/>
        <dbReference type="EC" id="2.7.11.1"/>
    </reaction>
</comment>
<dbReference type="GO" id="GO:0004674">
    <property type="term" value="F:protein serine/threonine kinase activity"/>
    <property type="evidence" value="ECO:0007669"/>
    <property type="project" value="UniProtKB-KW"/>
</dbReference>
<reference evidence="23" key="1">
    <citation type="journal article" date="2019" name="Beilstein J. Org. Chem.">
        <title>Nanangenines: drimane sesquiterpenoids as the dominant metabolite cohort of a novel Australian fungus, Aspergillus nanangensis.</title>
        <authorList>
            <person name="Lacey H.J."/>
            <person name="Gilchrist C.L.M."/>
            <person name="Crombie A."/>
            <person name="Kalaitzis J.A."/>
            <person name="Vuong D."/>
            <person name="Rutledge P.J."/>
            <person name="Turner P."/>
            <person name="Pitt J.I."/>
            <person name="Lacey E."/>
            <person name="Chooi Y.H."/>
            <person name="Piggott A.M."/>
        </authorList>
    </citation>
    <scope>NUCLEOTIDE SEQUENCE</scope>
    <source>
        <strain evidence="23">MST-FP2251</strain>
    </source>
</reference>
<evidence type="ECO:0000256" key="15">
    <source>
        <dbReference type="ARBA" id="ARBA00023006"/>
    </source>
</evidence>
<dbReference type="InterPro" id="IPR017441">
    <property type="entry name" value="Protein_kinase_ATP_BS"/>
</dbReference>
<dbReference type="InterPro" id="IPR045269">
    <property type="entry name" value="Atg1-like"/>
</dbReference>
<evidence type="ECO:0000256" key="13">
    <source>
        <dbReference type="ARBA" id="ARBA00022840"/>
    </source>
</evidence>
<dbReference type="GO" id="GO:0034727">
    <property type="term" value="P:piecemeal microautophagy of the nucleus"/>
    <property type="evidence" value="ECO:0007669"/>
    <property type="project" value="TreeGrafter"/>
</dbReference>
<evidence type="ECO:0000259" key="22">
    <source>
        <dbReference type="PROSITE" id="PS50011"/>
    </source>
</evidence>
<feature type="binding site" evidence="20">
    <location>
        <position position="52"/>
    </location>
    <ligand>
        <name>ATP</name>
        <dbReference type="ChEBI" id="CHEBI:30616"/>
    </ligand>
</feature>
<dbReference type="Proteomes" id="UP001194746">
    <property type="component" value="Unassembled WGS sequence"/>
</dbReference>
<keyword evidence="12 23" id="KW-0418">Kinase</keyword>
<feature type="compositionally biased region" description="Low complexity" evidence="21">
    <location>
        <begin position="815"/>
        <end position="827"/>
    </location>
</feature>
<feature type="compositionally biased region" description="Polar residues" evidence="21">
    <location>
        <begin position="424"/>
        <end position="446"/>
    </location>
</feature>
<dbReference type="PROSITE" id="PS50011">
    <property type="entry name" value="PROTEIN_KINASE_DOM"/>
    <property type="match status" value="1"/>
</dbReference>
<evidence type="ECO:0000256" key="19">
    <source>
        <dbReference type="ARBA" id="ARBA00048679"/>
    </source>
</evidence>
<keyword evidence="8" id="KW-0963">Cytoplasm</keyword>
<evidence type="ECO:0000256" key="14">
    <source>
        <dbReference type="ARBA" id="ARBA00022927"/>
    </source>
</evidence>
<evidence type="ECO:0000256" key="7">
    <source>
        <dbReference type="ARBA" id="ARBA00022448"/>
    </source>
</evidence>
<keyword evidence="16" id="KW-0472">Membrane</keyword>
<dbReference type="InterPro" id="IPR011009">
    <property type="entry name" value="Kinase-like_dom_sf"/>
</dbReference>
<keyword evidence="24" id="KW-1185">Reference proteome</keyword>
<keyword evidence="9" id="KW-0723">Serine/threonine-protein kinase</keyword>
<evidence type="ECO:0000256" key="5">
    <source>
        <dbReference type="ARBA" id="ARBA00018572"/>
    </source>
</evidence>
<reference evidence="23" key="2">
    <citation type="submission" date="2020-02" db="EMBL/GenBank/DDBJ databases">
        <authorList>
            <person name="Gilchrist C.L.M."/>
            <person name="Chooi Y.-H."/>
        </authorList>
    </citation>
    <scope>NUCLEOTIDE SEQUENCE</scope>
    <source>
        <strain evidence="23">MST-FP2251</strain>
    </source>
</reference>
<dbReference type="Pfam" id="PF00069">
    <property type="entry name" value="Pkinase"/>
    <property type="match status" value="1"/>
</dbReference>
<dbReference type="SUPFAM" id="SSF56112">
    <property type="entry name" value="Protein kinase-like (PK-like)"/>
    <property type="match status" value="1"/>
</dbReference>
<evidence type="ECO:0000256" key="6">
    <source>
        <dbReference type="ARBA" id="ARBA00019599"/>
    </source>
</evidence>
<dbReference type="SMART" id="SM00220">
    <property type="entry name" value="S_TKc"/>
    <property type="match status" value="1"/>
</dbReference>
<dbReference type="GO" id="GO:0015031">
    <property type="term" value="P:protein transport"/>
    <property type="evidence" value="ECO:0007669"/>
    <property type="project" value="UniProtKB-KW"/>
</dbReference>
<feature type="compositionally biased region" description="Low complexity" evidence="21">
    <location>
        <begin position="398"/>
        <end position="409"/>
    </location>
</feature>
<dbReference type="GO" id="GO:0000422">
    <property type="term" value="P:autophagy of mitochondrion"/>
    <property type="evidence" value="ECO:0007669"/>
    <property type="project" value="TreeGrafter"/>
</dbReference>
<comment type="catalytic activity">
    <reaction evidence="19">
        <text>L-seryl-[protein] + ATP = O-phospho-L-seryl-[protein] + ADP + H(+)</text>
        <dbReference type="Rhea" id="RHEA:17989"/>
        <dbReference type="Rhea" id="RHEA-COMP:9863"/>
        <dbReference type="Rhea" id="RHEA-COMP:11604"/>
        <dbReference type="ChEBI" id="CHEBI:15378"/>
        <dbReference type="ChEBI" id="CHEBI:29999"/>
        <dbReference type="ChEBI" id="CHEBI:30616"/>
        <dbReference type="ChEBI" id="CHEBI:83421"/>
        <dbReference type="ChEBI" id="CHEBI:456216"/>
        <dbReference type="EC" id="2.7.11.1"/>
    </reaction>
</comment>
<feature type="compositionally biased region" description="Basic and acidic residues" evidence="21">
    <location>
        <begin position="567"/>
        <end position="583"/>
    </location>
</feature>
<dbReference type="EMBL" id="VCAU01000167">
    <property type="protein sequence ID" value="KAF9883399.1"/>
    <property type="molecule type" value="Genomic_DNA"/>
</dbReference>
<feature type="region of interest" description="Disordered" evidence="21">
    <location>
        <begin position="334"/>
        <end position="448"/>
    </location>
</feature>
<comment type="caution">
    <text evidence="23">The sequence shown here is derived from an EMBL/GenBank/DDBJ whole genome shotgun (WGS) entry which is preliminary data.</text>
</comment>
<keyword evidence="15" id="KW-0072">Autophagy</keyword>